<dbReference type="Pfam" id="PF00168">
    <property type="entry name" value="C2"/>
    <property type="match status" value="2"/>
</dbReference>
<dbReference type="GO" id="GO:0006952">
    <property type="term" value="P:defense response"/>
    <property type="evidence" value="ECO:0007669"/>
    <property type="project" value="UniProtKB-KW"/>
</dbReference>
<dbReference type="GO" id="GO:0046872">
    <property type="term" value="F:metal ion binding"/>
    <property type="evidence" value="ECO:0007669"/>
    <property type="project" value="UniProtKB-KW"/>
</dbReference>
<dbReference type="PROSITE" id="PS50234">
    <property type="entry name" value="VWFA"/>
    <property type="match status" value="1"/>
</dbReference>
<dbReference type="GO" id="GO:0071277">
    <property type="term" value="P:cellular response to calcium ion"/>
    <property type="evidence" value="ECO:0007669"/>
    <property type="project" value="TreeGrafter"/>
</dbReference>
<dbReference type="GO" id="GO:0005886">
    <property type="term" value="C:plasma membrane"/>
    <property type="evidence" value="ECO:0007669"/>
    <property type="project" value="UniProtKB-SubCell"/>
</dbReference>
<dbReference type="SUPFAM" id="SSF53300">
    <property type="entry name" value="vWA-like"/>
    <property type="match status" value="1"/>
</dbReference>
<dbReference type="GO" id="GO:0005544">
    <property type="term" value="F:calcium-dependent phospholipid binding"/>
    <property type="evidence" value="ECO:0007669"/>
    <property type="project" value="InterPro"/>
</dbReference>
<dbReference type="Pfam" id="PF07002">
    <property type="entry name" value="Copine"/>
    <property type="match status" value="1"/>
</dbReference>
<dbReference type="InterPro" id="IPR045052">
    <property type="entry name" value="Copine"/>
</dbReference>
<dbReference type="InterPro" id="IPR037768">
    <property type="entry name" value="C2B_Copine"/>
</dbReference>
<keyword evidence="6" id="KW-0611">Plant defense</keyword>
<feature type="domain" description="C2" evidence="10">
    <location>
        <begin position="174"/>
        <end position="296"/>
    </location>
</feature>
<dbReference type="PROSITE" id="PS50004">
    <property type="entry name" value="C2"/>
    <property type="match status" value="2"/>
</dbReference>
<dbReference type="CDD" id="cd01459">
    <property type="entry name" value="vWA_copine_like"/>
    <property type="match status" value="1"/>
</dbReference>
<dbReference type="InterPro" id="IPR002035">
    <property type="entry name" value="VWF_A"/>
</dbReference>
<evidence type="ECO:0000256" key="5">
    <source>
        <dbReference type="ARBA" id="ARBA00022737"/>
    </source>
</evidence>
<dbReference type="SMART" id="SM00327">
    <property type="entry name" value="VWA"/>
    <property type="match status" value="1"/>
</dbReference>
<organism evidence="12 13">
    <name type="scientific">Vigna unguiculata</name>
    <name type="common">Cowpea</name>
    <dbReference type="NCBI Taxonomy" id="3917"/>
    <lineage>
        <taxon>Eukaryota</taxon>
        <taxon>Viridiplantae</taxon>
        <taxon>Streptophyta</taxon>
        <taxon>Embryophyta</taxon>
        <taxon>Tracheophyta</taxon>
        <taxon>Spermatophyta</taxon>
        <taxon>Magnoliopsida</taxon>
        <taxon>eudicotyledons</taxon>
        <taxon>Gunneridae</taxon>
        <taxon>Pentapetalae</taxon>
        <taxon>rosids</taxon>
        <taxon>fabids</taxon>
        <taxon>Fabales</taxon>
        <taxon>Fabaceae</taxon>
        <taxon>Papilionoideae</taxon>
        <taxon>50 kb inversion clade</taxon>
        <taxon>NPAAA clade</taxon>
        <taxon>indigoferoid/millettioid clade</taxon>
        <taxon>Phaseoleae</taxon>
        <taxon>Vigna</taxon>
    </lineage>
</organism>
<evidence type="ECO:0000256" key="7">
    <source>
        <dbReference type="ARBA" id="ARBA00022837"/>
    </source>
</evidence>
<dbReference type="InterPro" id="IPR010734">
    <property type="entry name" value="Copine_C"/>
</dbReference>
<keyword evidence="8" id="KW-0472">Membrane</keyword>
<dbReference type="SMART" id="SM00239">
    <property type="entry name" value="C2"/>
    <property type="match status" value="2"/>
</dbReference>
<sequence length="583" mass="64449">MGGCFSDMKGGKQAVGGIREAATGVEPQNDAVDFFYKTQGFQQLFTRVELSLSASNLLDRDITSKSDPMVVVFAKKRDGQLEELGRTEVIMNCLNPEWIEKISVAFQFEIVQPLEFHVYDIDTKYHGVPAKTLKLRDQEFLGMANCTLSEIVTKQSRRLTLRLQNKSGNGGLRNLGAITVHAEETVASRSVVEMVLRCSRLDNKDVFSKSDPFLRISRMVESGGYIPICKTEVINDNLNPKWRPICLGGHKFGSKDNPLLIECFDFNSSGDHVLIGKMQKSVTELEKLYREKTGANFVIPSTRDRQEKVLKGQLFVDQYCEKEQFSFIDYVSNGFELNFMVAVDFTASNGNPQHSDSLHYIDAYGRLNPYQKAIMEVGEVIQVYDSDRRFPAWGFGGKMPGGTVSHCFNLNGNPGGSEVVGVEGVMDAYANALRSITLSGPTLFGPVINMAAQMAAQSLSSQYNTKYYVLLIITDGVVTDLQETTDALVKASDLPLSVLIVGVGNADFTSMEVLDADNGRGLVSSTGRVATRDIVQFVPMREVESGQISVVQALLEELPDQFLSFMQSRDIKPQPQVSTSAML</sequence>
<evidence type="ECO:0000256" key="8">
    <source>
        <dbReference type="ARBA" id="ARBA00023136"/>
    </source>
</evidence>
<proteinExistence type="inferred from homology"/>
<dbReference type="AlphaFoldDB" id="A0A4D6KII7"/>
<dbReference type="InterPro" id="IPR035892">
    <property type="entry name" value="C2_domain_sf"/>
</dbReference>
<evidence type="ECO:0000256" key="6">
    <source>
        <dbReference type="ARBA" id="ARBA00022821"/>
    </source>
</evidence>
<dbReference type="FunFam" id="2.60.40.150:FF:000168">
    <property type="entry name" value="Protein BONZAI 1"/>
    <property type="match status" value="1"/>
</dbReference>
<keyword evidence="4" id="KW-0479">Metal-binding</keyword>
<accession>A0A4D6KII7</accession>
<comment type="similarity">
    <text evidence="2">Belongs to the copine family.</text>
</comment>
<dbReference type="FunFam" id="2.60.40.150:FF:000186">
    <property type="entry name" value="Protein BONZAI 3"/>
    <property type="match status" value="1"/>
</dbReference>
<feature type="domain" description="VWFA" evidence="11">
    <location>
        <begin position="338"/>
        <end position="558"/>
    </location>
</feature>
<dbReference type="InterPro" id="IPR000008">
    <property type="entry name" value="C2_dom"/>
</dbReference>
<dbReference type="EMBL" id="CP039345">
    <property type="protein sequence ID" value="QCD77706.1"/>
    <property type="molecule type" value="Genomic_DNA"/>
</dbReference>
<evidence type="ECO:0000259" key="11">
    <source>
        <dbReference type="PROSITE" id="PS50234"/>
    </source>
</evidence>
<dbReference type="InterPro" id="IPR036465">
    <property type="entry name" value="vWFA_dom_sf"/>
</dbReference>
<keyword evidence="9" id="KW-0449">Lipoprotein</keyword>
<evidence type="ECO:0000256" key="4">
    <source>
        <dbReference type="ARBA" id="ARBA00022723"/>
    </source>
</evidence>
<protein>
    <submittedName>
        <fullName evidence="12">Protein BONZAI</fullName>
    </submittedName>
</protein>
<name>A0A4D6KII7_VIGUN</name>
<dbReference type="CDD" id="cd04048">
    <property type="entry name" value="C2A_Copine"/>
    <property type="match status" value="1"/>
</dbReference>
<reference evidence="12 13" key="1">
    <citation type="submission" date="2019-04" db="EMBL/GenBank/DDBJ databases">
        <title>An improved genome assembly and genetic linkage map for asparagus bean, Vigna unguiculata ssp. sesquipedialis.</title>
        <authorList>
            <person name="Xia Q."/>
            <person name="Zhang R."/>
            <person name="Dong Y."/>
        </authorList>
    </citation>
    <scope>NUCLEOTIDE SEQUENCE [LARGE SCALE GENOMIC DNA]</scope>
    <source>
        <tissue evidence="12">Leaf</tissue>
    </source>
</reference>
<keyword evidence="5" id="KW-0677">Repeat</keyword>
<feature type="domain" description="C2" evidence="10">
    <location>
        <begin position="26"/>
        <end position="161"/>
    </location>
</feature>
<comment type="subcellular location">
    <subcellularLocation>
        <location evidence="1">Cell membrane</location>
        <topology evidence="1">Lipid-anchor</topology>
    </subcellularLocation>
</comment>
<dbReference type="Gene3D" id="2.60.40.150">
    <property type="entry name" value="C2 domain"/>
    <property type="match status" value="2"/>
</dbReference>
<dbReference type="PANTHER" id="PTHR10857">
    <property type="entry name" value="COPINE"/>
    <property type="match status" value="1"/>
</dbReference>
<evidence type="ECO:0000256" key="1">
    <source>
        <dbReference type="ARBA" id="ARBA00004193"/>
    </source>
</evidence>
<evidence type="ECO:0000256" key="9">
    <source>
        <dbReference type="ARBA" id="ARBA00023288"/>
    </source>
</evidence>
<dbReference type="PANTHER" id="PTHR10857:SF120">
    <property type="entry name" value="PROTEIN BONZAI 3"/>
    <property type="match status" value="1"/>
</dbReference>
<evidence type="ECO:0000313" key="12">
    <source>
        <dbReference type="EMBL" id="QCD77706.1"/>
    </source>
</evidence>
<evidence type="ECO:0000313" key="13">
    <source>
        <dbReference type="Proteomes" id="UP000501690"/>
    </source>
</evidence>
<dbReference type="SUPFAM" id="SSF49562">
    <property type="entry name" value="C2 domain (Calcium/lipid-binding domain, CaLB)"/>
    <property type="match status" value="2"/>
</dbReference>
<gene>
    <name evidence="12" type="ORF">DEO72_LG1g1333</name>
</gene>
<evidence type="ECO:0000259" key="10">
    <source>
        <dbReference type="PROSITE" id="PS50004"/>
    </source>
</evidence>
<keyword evidence="3" id="KW-1003">Cell membrane</keyword>
<dbReference type="CDD" id="cd04047">
    <property type="entry name" value="C2B_Copine"/>
    <property type="match status" value="1"/>
</dbReference>
<keyword evidence="13" id="KW-1185">Reference proteome</keyword>
<evidence type="ECO:0000256" key="2">
    <source>
        <dbReference type="ARBA" id="ARBA00009048"/>
    </source>
</evidence>
<evidence type="ECO:0000256" key="3">
    <source>
        <dbReference type="ARBA" id="ARBA00022475"/>
    </source>
</evidence>
<keyword evidence="7" id="KW-0106">Calcium</keyword>
<dbReference type="Proteomes" id="UP000501690">
    <property type="component" value="Linkage Group LG1"/>
</dbReference>
<dbReference type="Gene3D" id="3.40.50.410">
    <property type="entry name" value="von Willebrand factor, type A domain"/>
    <property type="match status" value="1"/>
</dbReference>